<dbReference type="GO" id="GO:0016020">
    <property type="term" value="C:membrane"/>
    <property type="evidence" value="ECO:0007669"/>
    <property type="project" value="TreeGrafter"/>
</dbReference>
<dbReference type="GO" id="GO:0005730">
    <property type="term" value="C:nucleolus"/>
    <property type="evidence" value="ECO:0007669"/>
    <property type="project" value="TreeGrafter"/>
</dbReference>
<dbReference type="PANTHER" id="PTHR22605:SF18">
    <property type="entry name" value="E3 UBIQUITIN-PROTEIN LIGASE RNF213-ALPHA"/>
    <property type="match status" value="1"/>
</dbReference>
<protein>
    <submittedName>
        <fullName evidence="1">Uncharacterized protein</fullName>
    </submittedName>
</protein>
<dbReference type="GeneTree" id="ENSGT00630000089884"/>
<dbReference type="Ensembl" id="ENSMMDT00005027993.1">
    <property type="protein sequence ID" value="ENSMMDP00005027420.1"/>
    <property type="gene ID" value="ENSMMDG00005013072.1"/>
</dbReference>
<dbReference type="GO" id="GO:0016887">
    <property type="term" value="F:ATP hydrolysis activity"/>
    <property type="evidence" value="ECO:0007669"/>
    <property type="project" value="InterPro"/>
</dbReference>
<evidence type="ECO:0000313" key="2">
    <source>
        <dbReference type="Proteomes" id="UP000472263"/>
    </source>
</evidence>
<sequence>MSNFDHCSSYRVSVEELTELHVIRYDVEKDLLPLVLSNCQYSMERGHETLSEYDLPRIQQHIITRFLQGKPFITRTGVPTLVNTHERDYETIFKAVKGKVPQEPLSSLTRNAVSRELDSYSEVCEAHKTLELLLGFLSMTGGSPMMPLVTYLQDTLRMANQTDPHILKALGRCCLKHCASLWQLLMSLKSERMLHLKRVKEEKRQLKSFVSKGNVHKWLLEMHEFLLGPEYCRSLLFHPSVKEAVAAYMDRKEVDVPIDVEAAFPDSIQLSQIVEAWKYAVTAKQEWMM</sequence>
<keyword evidence="2" id="KW-1185">Reference proteome</keyword>
<reference evidence="1" key="3">
    <citation type="submission" date="2025-09" db="UniProtKB">
        <authorList>
            <consortium name="Ensembl"/>
        </authorList>
    </citation>
    <scope>IDENTIFICATION</scope>
</reference>
<dbReference type="InterPro" id="IPR031248">
    <property type="entry name" value="RNF213"/>
</dbReference>
<accession>A0A667YB63</accession>
<reference evidence="1" key="1">
    <citation type="submission" date="2019-06" db="EMBL/GenBank/DDBJ databases">
        <authorList>
            <consortium name="Wellcome Sanger Institute Data Sharing"/>
        </authorList>
    </citation>
    <scope>NUCLEOTIDE SEQUENCE [LARGE SCALE GENOMIC DNA]</scope>
</reference>
<name>A0A667YB63_9TELE</name>
<dbReference type="AlphaFoldDB" id="A0A667YB63"/>
<dbReference type="GO" id="GO:0005829">
    <property type="term" value="C:cytosol"/>
    <property type="evidence" value="ECO:0007669"/>
    <property type="project" value="TreeGrafter"/>
</dbReference>
<organism evidence="1 2">
    <name type="scientific">Myripristis murdjan</name>
    <name type="common">pinecone soldierfish</name>
    <dbReference type="NCBI Taxonomy" id="586833"/>
    <lineage>
        <taxon>Eukaryota</taxon>
        <taxon>Metazoa</taxon>
        <taxon>Chordata</taxon>
        <taxon>Craniata</taxon>
        <taxon>Vertebrata</taxon>
        <taxon>Euteleostomi</taxon>
        <taxon>Actinopterygii</taxon>
        <taxon>Neopterygii</taxon>
        <taxon>Teleostei</taxon>
        <taxon>Neoteleostei</taxon>
        <taxon>Acanthomorphata</taxon>
        <taxon>Holocentriformes</taxon>
        <taxon>Holocentridae</taxon>
        <taxon>Myripristis</taxon>
    </lineage>
</organism>
<dbReference type="PANTHER" id="PTHR22605">
    <property type="entry name" value="RZ-TYPE DOMAIN-CONTAINING PROTEIN"/>
    <property type="match status" value="1"/>
</dbReference>
<dbReference type="GO" id="GO:0004842">
    <property type="term" value="F:ubiquitin-protein transferase activity"/>
    <property type="evidence" value="ECO:0007669"/>
    <property type="project" value="InterPro"/>
</dbReference>
<dbReference type="GO" id="GO:2000051">
    <property type="term" value="P:negative regulation of non-canonical Wnt signaling pathway"/>
    <property type="evidence" value="ECO:0007669"/>
    <property type="project" value="TreeGrafter"/>
</dbReference>
<dbReference type="GO" id="GO:0002040">
    <property type="term" value="P:sprouting angiogenesis"/>
    <property type="evidence" value="ECO:0007669"/>
    <property type="project" value="TreeGrafter"/>
</dbReference>
<reference evidence="1" key="2">
    <citation type="submission" date="2025-08" db="UniProtKB">
        <authorList>
            <consortium name="Ensembl"/>
        </authorList>
    </citation>
    <scope>IDENTIFICATION</scope>
</reference>
<evidence type="ECO:0000313" key="1">
    <source>
        <dbReference type="Ensembl" id="ENSMMDP00005027420.1"/>
    </source>
</evidence>
<dbReference type="InParanoid" id="A0A667YB63"/>
<dbReference type="Proteomes" id="UP000472263">
    <property type="component" value="Chromosome 4"/>
</dbReference>
<proteinExistence type="predicted"/>
<dbReference type="GO" id="GO:0006511">
    <property type="term" value="P:ubiquitin-dependent protein catabolic process"/>
    <property type="evidence" value="ECO:0007669"/>
    <property type="project" value="TreeGrafter"/>
</dbReference>